<evidence type="ECO:0000256" key="1">
    <source>
        <dbReference type="ARBA" id="ARBA00023015"/>
    </source>
</evidence>
<dbReference type="PANTHER" id="PTHR11019:SF190">
    <property type="entry name" value="ARAC-FAMILY REGULATORY PROTEIN"/>
    <property type="match status" value="1"/>
</dbReference>
<keyword evidence="2" id="KW-0804">Transcription</keyword>
<sequence>MNIIEILDEIESNDNGVFVMHEKSEKRFPQHKHAKGQLSYVDGGIAYITVDNVTHVVPARYFFWIPKGMPHILRLNNSATVIHSLYFYTTDDNVNPFYNELGIYISNNLLTEMINYTEIWSGKMVDDSDDNFVFLKALKKILPTFQNKNLPLQLPFSDNPRMTKITDYLDIHFGKALTLKQISEHFNLSERSMSRFFQTELHISFLQYLKTLRMVKAIELLLKTDISVSEIANTVGYVTLGSFSNTFQEFTGSRPLDMRKTKL</sequence>
<reference evidence="4 5" key="1">
    <citation type="submission" date="2018-11" db="EMBL/GenBank/DDBJ databases">
        <title>Flavobacterium sp. nov., YIM 102701-2 draft genome.</title>
        <authorList>
            <person name="Li G."/>
            <person name="Jiang Y."/>
        </authorList>
    </citation>
    <scope>NUCLEOTIDE SEQUENCE [LARGE SCALE GENOMIC DNA]</scope>
    <source>
        <strain evidence="4 5">YIM 102701-2</strain>
    </source>
</reference>
<dbReference type="GO" id="GO:0043565">
    <property type="term" value="F:sequence-specific DNA binding"/>
    <property type="evidence" value="ECO:0007669"/>
    <property type="project" value="InterPro"/>
</dbReference>
<organism evidence="4 5">
    <name type="scientific">Paenimyroides tangerinum</name>
    <dbReference type="NCBI Taxonomy" id="2488728"/>
    <lineage>
        <taxon>Bacteria</taxon>
        <taxon>Pseudomonadati</taxon>
        <taxon>Bacteroidota</taxon>
        <taxon>Flavobacteriia</taxon>
        <taxon>Flavobacteriales</taxon>
        <taxon>Flavobacteriaceae</taxon>
        <taxon>Paenimyroides</taxon>
    </lineage>
</organism>
<dbReference type="InterPro" id="IPR009057">
    <property type="entry name" value="Homeodomain-like_sf"/>
</dbReference>
<dbReference type="PANTHER" id="PTHR11019">
    <property type="entry name" value="HTH-TYPE TRANSCRIPTIONAL REGULATOR NIMR"/>
    <property type="match status" value="1"/>
</dbReference>
<comment type="caution">
    <text evidence="4">The sequence shown here is derived from an EMBL/GenBank/DDBJ whole genome shotgun (WGS) entry which is preliminary data.</text>
</comment>
<keyword evidence="1" id="KW-0805">Transcription regulation</keyword>
<dbReference type="GO" id="GO:0003700">
    <property type="term" value="F:DNA-binding transcription factor activity"/>
    <property type="evidence" value="ECO:0007669"/>
    <property type="project" value="InterPro"/>
</dbReference>
<dbReference type="SMART" id="SM00342">
    <property type="entry name" value="HTH_ARAC"/>
    <property type="match status" value="1"/>
</dbReference>
<evidence type="ECO:0000313" key="4">
    <source>
        <dbReference type="EMBL" id="RRJ90993.1"/>
    </source>
</evidence>
<proteinExistence type="predicted"/>
<dbReference type="SUPFAM" id="SSF46689">
    <property type="entry name" value="Homeodomain-like"/>
    <property type="match status" value="2"/>
</dbReference>
<keyword evidence="5" id="KW-1185">Reference proteome</keyword>
<dbReference type="Pfam" id="PF12833">
    <property type="entry name" value="HTH_18"/>
    <property type="match status" value="1"/>
</dbReference>
<evidence type="ECO:0000259" key="3">
    <source>
        <dbReference type="PROSITE" id="PS01124"/>
    </source>
</evidence>
<dbReference type="OrthoDB" id="1266582at2"/>
<evidence type="ECO:0000313" key="5">
    <source>
        <dbReference type="Proteomes" id="UP000275719"/>
    </source>
</evidence>
<name>A0A3P3WEL3_9FLAO</name>
<dbReference type="RefSeq" id="WP_125018730.1">
    <property type="nucleotide sequence ID" value="NZ_RQVQ01000013.1"/>
</dbReference>
<dbReference type="SUPFAM" id="SSF51182">
    <property type="entry name" value="RmlC-like cupins"/>
    <property type="match status" value="1"/>
</dbReference>
<protein>
    <submittedName>
        <fullName evidence="4">AraC family transcriptional regulator</fullName>
    </submittedName>
</protein>
<dbReference type="Proteomes" id="UP000275719">
    <property type="component" value="Unassembled WGS sequence"/>
</dbReference>
<dbReference type="Gene3D" id="2.60.120.10">
    <property type="entry name" value="Jelly Rolls"/>
    <property type="match status" value="1"/>
</dbReference>
<dbReference type="InterPro" id="IPR018060">
    <property type="entry name" value="HTH_AraC"/>
</dbReference>
<accession>A0A3P3WEL3</accession>
<dbReference type="InterPro" id="IPR014710">
    <property type="entry name" value="RmlC-like_jellyroll"/>
</dbReference>
<dbReference type="InterPro" id="IPR013096">
    <property type="entry name" value="Cupin_2"/>
</dbReference>
<gene>
    <name evidence="4" type="ORF">EG240_07265</name>
</gene>
<dbReference type="InterPro" id="IPR011051">
    <property type="entry name" value="RmlC_Cupin_sf"/>
</dbReference>
<feature type="domain" description="HTH araC/xylS-type" evidence="3">
    <location>
        <begin position="163"/>
        <end position="261"/>
    </location>
</feature>
<dbReference type="Pfam" id="PF07883">
    <property type="entry name" value="Cupin_2"/>
    <property type="match status" value="1"/>
</dbReference>
<dbReference type="AlphaFoldDB" id="A0A3P3WEL3"/>
<evidence type="ECO:0000256" key="2">
    <source>
        <dbReference type="ARBA" id="ARBA00023163"/>
    </source>
</evidence>
<dbReference type="PROSITE" id="PS01124">
    <property type="entry name" value="HTH_ARAC_FAMILY_2"/>
    <property type="match status" value="1"/>
</dbReference>
<dbReference type="Gene3D" id="1.10.10.60">
    <property type="entry name" value="Homeodomain-like"/>
    <property type="match status" value="2"/>
</dbReference>
<dbReference type="EMBL" id="RQVQ01000013">
    <property type="protein sequence ID" value="RRJ90993.1"/>
    <property type="molecule type" value="Genomic_DNA"/>
</dbReference>